<dbReference type="PANTHER" id="PTHR43649:SF34">
    <property type="entry name" value="ABC TRANSPORTER PERIPLASMIC-BINDING PROTEIN YCJN-RELATED"/>
    <property type="match status" value="1"/>
</dbReference>
<comment type="similarity">
    <text evidence="2">Belongs to the bacterial solute-binding protein 1 family.</text>
</comment>
<evidence type="ECO:0000256" key="3">
    <source>
        <dbReference type="ARBA" id="ARBA00022448"/>
    </source>
</evidence>
<dbReference type="GO" id="GO:0042597">
    <property type="term" value="C:periplasmic space"/>
    <property type="evidence" value="ECO:0007669"/>
    <property type="project" value="UniProtKB-SubCell"/>
</dbReference>
<evidence type="ECO:0000256" key="1">
    <source>
        <dbReference type="ARBA" id="ARBA00004418"/>
    </source>
</evidence>
<name>A0A2W5DML5_9BURK</name>
<dbReference type="Pfam" id="PF01547">
    <property type="entry name" value="SBP_bac_1"/>
    <property type="match status" value="1"/>
</dbReference>
<gene>
    <name evidence="5" type="ORF">DI603_11140</name>
</gene>
<keyword evidence="4" id="KW-0732">Signal</keyword>
<dbReference type="AlphaFoldDB" id="A0A2W5DML5"/>
<accession>A0A2W5DML5</accession>
<evidence type="ECO:0000256" key="4">
    <source>
        <dbReference type="ARBA" id="ARBA00022729"/>
    </source>
</evidence>
<dbReference type="CDD" id="cd14747">
    <property type="entry name" value="PBP2_MalE"/>
    <property type="match status" value="1"/>
</dbReference>
<organism evidence="5 6">
    <name type="scientific">Roseateles depolymerans</name>
    <dbReference type="NCBI Taxonomy" id="76731"/>
    <lineage>
        <taxon>Bacteria</taxon>
        <taxon>Pseudomonadati</taxon>
        <taxon>Pseudomonadota</taxon>
        <taxon>Betaproteobacteria</taxon>
        <taxon>Burkholderiales</taxon>
        <taxon>Sphaerotilaceae</taxon>
        <taxon>Roseateles</taxon>
    </lineage>
</organism>
<sequence>MAAGAATAVASGLSACGRAEGTTLRFWAMGREGEVVAELMEGFEREHPGIKVRVEQLPWTAAHEKLLTAFAGDATPDLAQVGNTWLPEMQALGALEPLEPYLARTPSLAADDYFSGIWATNVAGGQRVGLPWYVDTRLMFVRQDLLQRAGVRTIPSDWAGWRAALARLRSAGMDTPILLPTNEFEPLLALALQQPDELLRDGGRHGNFSAPGFRSALGFYLERFQRGEAPGLSNNQVANLWQEFGRGTFAFYISGPWNIGEFKRRLPPELAGAWSTAELPGPIAGQGPGASIAGGASLAMFRRSRHKAEAWALIEYLGRPAVQQQFYRLTGDLPPRRSTWQLPLDGTATLAQDRHAAAFFRQLERVRPAPAVPEWERIAQEMQLAAARAVAGQADVDATVRALDTRVDGILEKRRWMLDRAAARTGGRA</sequence>
<evidence type="ECO:0000256" key="2">
    <source>
        <dbReference type="ARBA" id="ARBA00008520"/>
    </source>
</evidence>
<protein>
    <submittedName>
        <fullName evidence="5">ABC transporter substrate-binding protein</fullName>
    </submittedName>
</protein>
<comment type="subcellular location">
    <subcellularLocation>
        <location evidence="1">Periplasm</location>
    </subcellularLocation>
</comment>
<dbReference type="SUPFAM" id="SSF53850">
    <property type="entry name" value="Periplasmic binding protein-like II"/>
    <property type="match status" value="1"/>
</dbReference>
<evidence type="ECO:0000313" key="6">
    <source>
        <dbReference type="Proteomes" id="UP000249633"/>
    </source>
</evidence>
<proteinExistence type="inferred from homology"/>
<dbReference type="Proteomes" id="UP000249633">
    <property type="component" value="Unassembled WGS sequence"/>
</dbReference>
<evidence type="ECO:0000313" key="5">
    <source>
        <dbReference type="EMBL" id="PZP32008.1"/>
    </source>
</evidence>
<dbReference type="InterPro" id="IPR006059">
    <property type="entry name" value="SBP"/>
</dbReference>
<dbReference type="EMBL" id="QFOD01000009">
    <property type="protein sequence ID" value="PZP32008.1"/>
    <property type="molecule type" value="Genomic_DNA"/>
</dbReference>
<reference evidence="5 6" key="1">
    <citation type="submission" date="2017-08" db="EMBL/GenBank/DDBJ databases">
        <title>Infants hospitalized years apart are colonized by the same room-sourced microbial strains.</title>
        <authorList>
            <person name="Brooks B."/>
            <person name="Olm M.R."/>
            <person name="Firek B.A."/>
            <person name="Baker R."/>
            <person name="Thomas B.C."/>
            <person name="Morowitz M.J."/>
            <person name="Banfield J.F."/>
        </authorList>
    </citation>
    <scope>NUCLEOTIDE SEQUENCE [LARGE SCALE GENOMIC DNA]</scope>
    <source>
        <strain evidence="5">S2_012_000_R2_81</strain>
    </source>
</reference>
<comment type="caution">
    <text evidence="5">The sequence shown here is derived from an EMBL/GenBank/DDBJ whole genome shotgun (WGS) entry which is preliminary data.</text>
</comment>
<dbReference type="Gene3D" id="3.40.190.10">
    <property type="entry name" value="Periplasmic binding protein-like II"/>
    <property type="match status" value="2"/>
</dbReference>
<dbReference type="InterPro" id="IPR050490">
    <property type="entry name" value="Bact_solute-bd_prot1"/>
</dbReference>
<dbReference type="PANTHER" id="PTHR43649">
    <property type="entry name" value="ARABINOSE-BINDING PROTEIN-RELATED"/>
    <property type="match status" value="1"/>
</dbReference>
<keyword evidence="3" id="KW-0813">Transport</keyword>